<reference evidence="2 3" key="1">
    <citation type="submission" date="2020-08" db="EMBL/GenBank/DDBJ databases">
        <title>Genomic Encyclopedia of Type Strains, Phase IV (KMG-IV): sequencing the most valuable type-strain genomes for metagenomic binning, comparative biology and taxonomic classification.</title>
        <authorList>
            <person name="Goeker M."/>
        </authorList>
    </citation>
    <scope>NUCLEOTIDE SEQUENCE [LARGE SCALE GENOMIC DNA]</scope>
    <source>
        <strain evidence="2 3">DSM 101064</strain>
    </source>
</reference>
<dbReference type="RefSeq" id="WP_183530721.1">
    <property type="nucleotide sequence ID" value="NZ_JACIJM010000012.1"/>
</dbReference>
<evidence type="ECO:0000259" key="1">
    <source>
        <dbReference type="PROSITE" id="PS51186"/>
    </source>
</evidence>
<organism evidence="2 3">
    <name type="scientific">Yoonia ponticola</name>
    <dbReference type="NCBI Taxonomy" id="1524255"/>
    <lineage>
        <taxon>Bacteria</taxon>
        <taxon>Pseudomonadati</taxon>
        <taxon>Pseudomonadota</taxon>
        <taxon>Alphaproteobacteria</taxon>
        <taxon>Rhodobacterales</taxon>
        <taxon>Paracoccaceae</taxon>
        <taxon>Yoonia</taxon>
    </lineage>
</organism>
<dbReference type="InterPro" id="IPR000182">
    <property type="entry name" value="GNAT_dom"/>
</dbReference>
<dbReference type="Gene3D" id="3.40.630.30">
    <property type="match status" value="1"/>
</dbReference>
<gene>
    <name evidence="2" type="ORF">FHS72_003283</name>
</gene>
<comment type="caution">
    <text evidence="2">The sequence shown here is derived from an EMBL/GenBank/DDBJ whole genome shotgun (WGS) entry which is preliminary data.</text>
</comment>
<dbReference type="Pfam" id="PF00583">
    <property type="entry name" value="Acetyltransf_1"/>
    <property type="match status" value="1"/>
</dbReference>
<accession>A0A7W9EZ91</accession>
<dbReference type="AlphaFoldDB" id="A0A7W9EZ91"/>
<dbReference type="GO" id="GO:0016747">
    <property type="term" value="F:acyltransferase activity, transferring groups other than amino-acyl groups"/>
    <property type="evidence" value="ECO:0007669"/>
    <property type="project" value="InterPro"/>
</dbReference>
<dbReference type="PROSITE" id="PS51186">
    <property type="entry name" value="GNAT"/>
    <property type="match status" value="1"/>
</dbReference>
<keyword evidence="2" id="KW-0808">Transferase</keyword>
<dbReference type="EMBL" id="JACIJM010000012">
    <property type="protein sequence ID" value="MBB5723638.1"/>
    <property type="molecule type" value="Genomic_DNA"/>
</dbReference>
<dbReference type="Proteomes" id="UP000535415">
    <property type="component" value="Unassembled WGS sequence"/>
</dbReference>
<dbReference type="InterPro" id="IPR016181">
    <property type="entry name" value="Acyl_CoA_acyltransferase"/>
</dbReference>
<evidence type="ECO:0000313" key="2">
    <source>
        <dbReference type="EMBL" id="MBB5723638.1"/>
    </source>
</evidence>
<sequence length="188" mass="21462">MSHVTQRFHPLIRRLWPTDQSKLIDHFHRLDAETRRLRFGGIVTDDFVDDYADQLLSADAIVFGAFLEGELRGVAELRGVWDSWPRNRSAEVALLVEPDWQEGGIGEALFSRLIAAAQNRRLKSLHMLCLRENGPMRALAKKHHASLEMDVSNIEATLAPAWPTPLSLFEEAFGHPLNYLPEMFYSTR</sequence>
<evidence type="ECO:0000313" key="3">
    <source>
        <dbReference type="Proteomes" id="UP000535415"/>
    </source>
</evidence>
<keyword evidence="3" id="KW-1185">Reference proteome</keyword>
<name>A0A7W9EZ91_9RHOB</name>
<dbReference type="CDD" id="cd04301">
    <property type="entry name" value="NAT_SF"/>
    <property type="match status" value="1"/>
</dbReference>
<feature type="domain" description="N-acetyltransferase" evidence="1">
    <location>
        <begin position="10"/>
        <end position="188"/>
    </location>
</feature>
<proteinExistence type="predicted"/>
<dbReference type="SUPFAM" id="SSF55729">
    <property type="entry name" value="Acyl-CoA N-acyltransferases (Nat)"/>
    <property type="match status" value="1"/>
</dbReference>
<protein>
    <submittedName>
        <fullName evidence="2">GNAT superfamily N-acetyltransferase</fullName>
    </submittedName>
</protein>